<dbReference type="AlphaFoldDB" id="A0A212QR92"/>
<evidence type="ECO:0000313" key="6">
    <source>
        <dbReference type="Proteomes" id="UP000197065"/>
    </source>
</evidence>
<gene>
    <name evidence="5" type="ORF">SAMN07250955_1039</name>
</gene>
<evidence type="ECO:0000256" key="2">
    <source>
        <dbReference type="ARBA" id="ARBA00010742"/>
    </source>
</evidence>
<dbReference type="Gene3D" id="3.40.190.10">
    <property type="entry name" value="Periplasmic binding protein-like II"/>
    <property type="match status" value="2"/>
</dbReference>
<dbReference type="GO" id="GO:0042597">
    <property type="term" value="C:periplasmic space"/>
    <property type="evidence" value="ECO:0007669"/>
    <property type="project" value="UniProtKB-SubCell"/>
</dbReference>
<reference evidence="5 6" key="1">
    <citation type="submission" date="2017-06" db="EMBL/GenBank/DDBJ databases">
        <authorList>
            <person name="Kim H.J."/>
            <person name="Triplett B.A."/>
        </authorList>
    </citation>
    <scope>NUCLEOTIDE SEQUENCE [LARGE SCALE GENOMIC DNA]</scope>
    <source>
        <strain evidence="5 6">B29T1</strain>
    </source>
</reference>
<dbReference type="PANTHER" id="PTHR30024:SF47">
    <property type="entry name" value="TAURINE-BINDING PERIPLASMIC PROTEIN"/>
    <property type="match status" value="1"/>
</dbReference>
<evidence type="ECO:0000256" key="3">
    <source>
        <dbReference type="ARBA" id="ARBA00022729"/>
    </source>
</evidence>
<organism evidence="5 6">
    <name type="scientific">Arboricoccus pini</name>
    <dbReference type="NCBI Taxonomy" id="1963835"/>
    <lineage>
        <taxon>Bacteria</taxon>
        <taxon>Pseudomonadati</taxon>
        <taxon>Pseudomonadota</taxon>
        <taxon>Alphaproteobacteria</taxon>
        <taxon>Geminicoccales</taxon>
        <taxon>Geminicoccaceae</taxon>
        <taxon>Arboricoccus</taxon>
    </lineage>
</organism>
<dbReference type="OrthoDB" id="8877897at2"/>
<dbReference type="Pfam" id="PF09084">
    <property type="entry name" value="NMT1"/>
    <property type="match status" value="1"/>
</dbReference>
<keyword evidence="3" id="KW-0732">Signal</keyword>
<evidence type="ECO:0000256" key="1">
    <source>
        <dbReference type="ARBA" id="ARBA00004418"/>
    </source>
</evidence>
<accession>A0A212QR92</accession>
<comment type="subcellular location">
    <subcellularLocation>
        <location evidence="1">Periplasm</location>
    </subcellularLocation>
</comment>
<evidence type="ECO:0000259" key="4">
    <source>
        <dbReference type="Pfam" id="PF09084"/>
    </source>
</evidence>
<keyword evidence="6" id="KW-1185">Reference proteome</keyword>
<dbReference type="SUPFAM" id="SSF53850">
    <property type="entry name" value="Periplasmic binding protein-like II"/>
    <property type="match status" value="1"/>
</dbReference>
<feature type="domain" description="SsuA/THI5-like" evidence="4">
    <location>
        <begin position="53"/>
        <end position="262"/>
    </location>
</feature>
<name>A0A212QR92_9PROT</name>
<dbReference type="InterPro" id="IPR015168">
    <property type="entry name" value="SsuA/THI5"/>
</dbReference>
<evidence type="ECO:0000313" key="5">
    <source>
        <dbReference type="EMBL" id="SNB62000.1"/>
    </source>
</evidence>
<dbReference type="Proteomes" id="UP000197065">
    <property type="component" value="Unassembled WGS sequence"/>
</dbReference>
<dbReference type="EMBL" id="FYEH01000003">
    <property type="protein sequence ID" value="SNB62000.1"/>
    <property type="molecule type" value="Genomic_DNA"/>
</dbReference>
<comment type="similarity">
    <text evidence="2">Belongs to the bacterial solute-binding protein SsuA/TauA family.</text>
</comment>
<dbReference type="PANTHER" id="PTHR30024">
    <property type="entry name" value="ALIPHATIC SULFONATES-BINDING PROTEIN-RELATED"/>
    <property type="match status" value="1"/>
</dbReference>
<proteinExistence type="inferred from homology"/>
<protein>
    <submittedName>
        <fullName evidence="5">ABC-type nitrate/sulfonate/bicarbonate transport system, substrate-binding protein</fullName>
    </submittedName>
</protein>
<sequence>MMATPRRSLLRTGLGLCASVLAMPALIRHGRAAELKPVRIIDSPGRWASYELIFVADSNGLFKEQGLALELIPLPPDQYTVALDSGVTDFAPASDYAYFINVRDKGLIAKEIVVSTPNIDPARASDGLFVREDSPIQRATDLRGKKIGMTNVSFSSAWFTAEFLGQSGVGLGEVTYVPIPAQQQEQVLQSGDVDAIFAFSPIDAILRRRGGYRQIFQLGTIAGRRINRGGTMAKESLIRSDPDLVRNYATAIAKAADWANHNQAAVIQLGIDKGRIPDGLAPYIYTKDGKGDYSVLTWPDHGLQREDDVRFWLEMDERQGVVPKGKLSVAELYTNEFNPFASA</sequence>